<evidence type="ECO:0008006" key="4">
    <source>
        <dbReference type="Google" id="ProtNLM"/>
    </source>
</evidence>
<dbReference type="InterPro" id="IPR018565">
    <property type="entry name" value="Nkp2/Cnl2"/>
</dbReference>
<feature type="coiled-coil region" evidence="1">
    <location>
        <begin position="118"/>
        <end position="145"/>
    </location>
</feature>
<dbReference type="EMBL" id="JAZHXJ010000009">
    <property type="protein sequence ID" value="KAL1883070.1"/>
    <property type="molecule type" value="Genomic_DNA"/>
</dbReference>
<dbReference type="PANTHER" id="PTHR28064">
    <property type="entry name" value="INNER KINETOCHORE SUBUNIT NKP2"/>
    <property type="match status" value="1"/>
</dbReference>
<dbReference type="PANTHER" id="PTHR28064:SF1">
    <property type="entry name" value="INNER KINETOCHORE SUBUNIT NKP2"/>
    <property type="match status" value="1"/>
</dbReference>
<sequence length="185" mass="21087">MAPEESTILRNFLLIPSQLPAIISLQEFTALFPRSQQTSPHIRTLYRDLQTQRSSVLDLVSSNIESEIKRGKKLQKALFKARRQSEGEEHDDEIEIERILFGRTSGVSNPPRDLISALPELERASEELDGEIKRLEDEESTLRQTLHQIIGGFSDLRYGRLANPQLPPQLLESLSDLQEACKRKV</sequence>
<comment type="caution">
    <text evidence="2">The sequence shown here is derived from an EMBL/GenBank/DDBJ whole genome shotgun (WGS) entry which is preliminary data.</text>
</comment>
<evidence type="ECO:0000313" key="2">
    <source>
        <dbReference type="EMBL" id="KAL1883070.1"/>
    </source>
</evidence>
<evidence type="ECO:0000313" key="3">
    <source>
        <dbReference type="Proteomes" id="UP001586593"/>
    </source>
</evidence>
<protein>
    <recommendedName>
        <fullName evidence="4">Cnl2/NKP2 family protein</fullName>
    </recommendedName>
</protein>
<dbReference type="Proteomes" id="UP001586593">
    <property type="component" value="Unassembled WGS sequence"/>
</dbReference>
<gene>
    <name evidence="2" type="ORF">VTK73DRAFT_9996</name>
</gene>
<name>A0ABR3Y560_9PEZI</name>
<keyword evidence="1" id="KW-0175">Coiled coil</keyword>
<reference evidence="2 3" key="1">
    <citation type="journal article" date="2024" name="Commun. Biol.">
        <title>Comparative genomic analysis of thermophilic fungi reveals convergent evolutionary adaptations and gene losses.</title>
        <authorList>
            <person name="Steindorff A.S."/>
            <person name="Aguilar-Pontes M.V."/>
            <person name="Robinson A.J."/>
            <person name="Andreopoulos B."/>
            <person name="LaButti K."/>
            <person name="Kuo A."/>
            <person name="Mondo S."/>
            <person name="Riley R."/>
            <person name="Otillar R."/>
            <person name="Haridas S."/>
            <person name="Lipzen A."/>
            <person name="Grimwood J."/>
            <person name="Schmutz J."/>
            <person name="Clum A."/>
            <person name="Reid I.D."/>
            <person name="Moisan M.C."/>
            <person name="Butler G."/>
            <person name="Nguyen T.T.M."/>
            <person name="Dewar K."/>
            <person name="Conant G."/>
            <person name="Drula E."/>
            <person name="Henrissat B."/>
            <person name="Hansel C."/>
            <person name="Singer S."/>
            <person name="Hutchinson M.I."/>
            <person name="de Vries R.P."/>
            <person name="Natvig D.O."/>
            <person name="Powell A.J."/>
            <person name="Tsang A."/>
            <person name="Grigoriev I.V."/>
        </authorList>
    </citation>
    <scope>NUCLEOTIDE SEQUENCE [LARGE SCALE GENOMIC DNA]</scope>
    <source>
        <strain evidence="2 3">ATCC 24622</strain>
    </source>
</reference>
<accession>A0ABR3Y560</accession>
<proteinExistence type="predicted"/>
<organism evidence="2 3">
    <name type="scientific">Phialemonium thermophilum</name>
    <dbReference type="NCBI Taxonomy" id="223376"/>
    <lineage>
        <taxon>Eukaryota</taxon>
        <taxon>Fungi</taxon>
        <taxon>Dikarya</taxon>
        <taxon>Ascomycota</taxon>
        <taxon>Pezizomycotina</taxon>
        <taxon>Sordariomycetes</taxon>
        <taxon>Sordariomycetidae</taxon>
        <taxon>Cephalothecales</taxon>
        <taxon>Cephalothecaceae</taxon>
        <taxon>Phialemonium</taxon>
    </lineage>
</organism>
<evidence type="ECO:0000256" key="1">
    <source>
        <dbReference type="SAM" id="Coils"/>
    </source>
</evidence>
<dbReference type="Pfam" id="PF09447">
    <property type="entry name" value="Cnl2_NKP2"/>
    <property type="match status" value="1"/>
</dbReference>
<keyword evidence="3" id="KW-1185">Reference proteome</keyword>